<accession>A0A9P7JTS7</accession>
<proteinExistence type="predicted"/>
<dbReference type="Proteomes" id="UP000823399">
    <property type="component" value="Unassembled WGS sequence"/>
</dbReference>
<evidence type="ECO:0000313" key="2">
    <source>
        <dbReference type="Proteomes" id="UP000823399"/>
    </source>
</evidence>
<organism evidence="1 2">
    <name type="scientific">Suillus discolor</name>
    <dbReference type="NCBI Taxonomy" id="1912936"/>
    <lineage>
        <taxon>Eukaryota</taxon>
        <taxon>Fungi</taxon>
        <taxon>Dikarya</taxon>
        <taxon>Basidiomycota</taxon>
        <taxon>Agaricomycotina</taxon>
        <taxon>Agaricomycetes</taxon>
        <taxon>Agaricomycetidae</taxon>
        <taxon>Boletales</taxon>
        <taxon>Suillineae</taxon>
        <taxon>Suillaceae</taxon>
        <taxon>Suillus</taxon>
    </lineage>
</organism>
<dbReference type="EMBL" id="JABBWM010000029">
    <property type="protein sequence ID" value="KAG2107884.1"/>
    <property type="molecule type" value="Genomic_DNA"/>
</dbReference>
<keyword evidence="2" id="KW-1185">Reference proteome</keyword>
<sequence>MIGDSGIKTFTTSRRSAQESYQLTSACNVTICARVNEGLEIAIDTVTVTGGIIVLRTAQNSNLVTAEWGVDLHTLAMRRAACRELRLHSHFRKHDLSVTKGAEPNRTIVNPWQIRNRRSFTADHPKTDDATTREHTRGVVAGFLPEDSSTGLAMPRLHIAGANSAESCLNSESDAADLPESRLPSAAISSQAVTGATCDVQVCARRETE</sequence>
<dbReference type="AlphaFoldDB" id="A0A9P7JTS7"/>
<evidence type="ECO:0000313" key="1">
    <source>
        <dbReference type="EMBL" id="KAG2107884.1"/>
    </source>
</evidence>
<dbReference type="GeneID" id="64696000"/>
<dbReference type="RefSeq" id="XP_041292482.1">
    <property type="nucleotide sequence ID" value="XM_041433741.1"/>
</dbReference>
<protein>
    <submittedName>
        <fullName evidence="1">Uncharacterized protein</fullName>
    </submittedName>
</protein>
<reference evidence="1" key="1">
    <citation type="journal article" date="2020" name="New Phytol.">
        <title>Comparative genomics reveals dynamic genome evolution in host specialist ectomycorrhizal fungi.</title>
        <authorList>
            <person name="Lofgren L.A."/>
            <person name="Nguyen N.H."/>
            <person name="Vilgalys R."/>
            <person name="Ruytinx J."/>
            <person name="Liao H.L."/>
            <person name="Branco S."/>
            <person name="Kuo A."/>
            <person name="LaButti K."/>
            <person name="Lipzen A."/>
            <person name="Andreopoulos W."/>
            <person name="Pangilinan J."/>
            <person name="Riley R."/>
            <person name="Hundley H."/>
            <person name="Na H."/>
            <person name="Barry K."/>
            <person name="Grigoriev I.V."/>
            <person name="Stajich J.E."/>
            <person name="Kennedy P.G."/>
        </authorList>
    </citation>
    <scope>NUCLEOTIDE SEQUENCE</scope>
    <source>
        <strain evidence="1">FC423</strain>
    </source>
</reference>
<name>A0A9P7JTS7_9AGAM</name>
<gene>
    <name evidence="1" type="ORF">F5147DRAFT_652996</name>
</gene>
<comment type="caution">
    <text evidence="1">The sequence shown here is derived from an EMBL/GenBank/DDBJ whole genome shotgun (WGS) entry which is preliminary data.</text>
</comment>